<keyword evidence="1" id="KW-0812">Transmembrane</keyword>
<feature type="transmembrane region" description="Helical" evidence="1">
    <location>
        <begin position="127"/>
        <end position="147"/>
    </location>
</feature>
<evidence type="ECO:0008006" key="4">
    <source>
        <dbReference type="Google" id="ProtNLM"/>
    </source>
</evidence>
<dbReference type="AlphaFoldDB" id="A0A0E3SHX5"/>
<keyword evidence="3" id="KW-1185">Reference proteome</keyword>
<dbReference type="Proteomes" id="UP000033101">
    <property type="component" value="Chromosome"/>
</dbReference>
<dbReference type="KEGG" id="mhor:MSHOH_3005"/>
<feature type="transmembrane region" description="Helical" evidence="1">
    <location>
        <begin position="183"/>
        <end position="201"/>
    </location>
</feature>
<evidence type="ECO:0000313" key="3">
    <source>
        <dbReference type="Proteomes" id="UP000033101"/>
    </source>
</evidence>
<dbReference type="GeneID" id="24832326"/>
<name>A0A0E3SHX5_9EURY</name>
<sequence>MVELTENEARKWRAVHSPEAIRRASNFVHNLMGVVIGTAAALALLHEVGILVNILTYLPSALLTISGAFLTLFLLLHHETKNLKLTLKAVWTDPQQRQHLTMGVLLTLAGLMEFLKTAKGSSKKILGLVLPSALVVIGFMFLTHPQHGTAESIRWSKRYHGVLGSLIALAGVLRAFNILFSILGYLWSGVLLVAALMLATYNEPEGSYEEPHVIH</sequence>
<feature type="transmembrane region" description="Helical" evidence="1">
    <location>
        <begin position="159"/>
        <end position="176"/>
    </location>
</feature>
<accession>A0A0E3SHX5</accession>
<protein>
    <recommendedName>
        <fullName evidence="4">Cytochrome b561 domain-containing protein</fullName>
    </recommendedName>
</protein>
<organism evidence="2 3">
    <name type="scientific">Methanosarcina horonobensis HB-1 = JCM 15518</name>
    <dbReference type="NCBI Taxonomy" id="1434110"/>
    <lineage>
        <taxon>Archaea</taxon>
        <taxon>Methanobacteriati</taxon>
        <taxon>Methanobacteriota</taxon>
        <taxon>Stenosarchaea group</taxon>
        <taxon>Methanomicrobia</taxon>
        <taxon>Methanosarcinales</taxon>
        <taxon>Methanosarcinaceae</taxon>
        <taxon>Methanosarcina</taxon>
    </lineage>
</organism>
<dbReference type="HOGENOM" id="CLU_1280803_0_0_2"/>
<evidence type="ECO:0000256" key="1">
    <source>
        <dbReference type="SAM" id="Phobius"/>
    </source>
</evidence>
<proteinExistence type="predicted"/>
<feature type="transmembrane region" description="Helical" evidence="1">
    <location>
        <begin position="27"/>
        <end position="45"/>
    </location>
</feature>
<keyword evidence="1" id="KW-1133">Transmembrane helix</keyword>
<feature type="transmembrane region" description="Helical" evidence="1">
    <location>
        <begin position="57"/>
        <end position="78"/>
    </location>
</feature>
<dbReference type="RefSeq" id="WP_158024215.1">
    <property type="nucleotide sequence ID" value="NZ_CP009516.1"/>
</dbReference>
<keyword evidence="1" id="KW-0472">Membrane</keyword>
<gene>
    <name evidence="2" type="ORF">MSHOH_3005</name>
</gene>
<evidence type="ECO:0000313" key="2">
    <source>
        <dbReference type="EMBL" id="AKB79488.1"/>
    </source>
</evidence>
<reference evidence="2 3" key="1">
    <citation type="submission" date="2014-07" db="EMBL/GenBank/DDBJ databases">
        <title>Methanogenic archaea and the global carbon cycle.</title>
        <authorList>
            <person name="Henriksen J.R."/>
            <person name="Luke J."/>
            <person name="Reinhart S."/>
            <person name="Benedict M.N."/>
            <person name="Youngblut N.D."/>
            <person name="Metcalf M.E."/>
            <person name="Whitaker R.J."/>
            <person name="Metcalf W.W."/>
        </authorList>
    </citation>
    <scope>NUCLEOTIDE SEQUENCE [LARGE SCALE GENOMIC DNA]</scope>
    <source>
        <strain evidence="2 3">HB-1</strain>
    </source>
</reference>
<dbReference type="PATRIC" id="fig|1434110.4.peg.3872"/>
<dbReference type="EMBL" id="CP009516">
    <property type="protein sequence ID" value="AKB79488.1"/>
    <property type="molecule type" value="Genomic_DNA"/>
</dbReference>